<comment type="subcellular location">
    <subcellularLocation>
        <location evidence="1">Nucleus</location>
    </subcellularLocation>
</comment>
<feature type="region of interest" description="Disordered" evidence="3">
    <location>
        <begin position="158"/>
        <end position="177"/>
    </location>
</feature>
<evidence type="ECO:0000256" key="2">
    <source>
        <dbReference type="ARBA" id="ARBA00023242"/>
    </source>
</evidence>
<name>A0A0S4THU4_CRYHO</name>
<evidence type="ECO:0000256" key="1">
    <source>
        <dbReference type="ARBA" id="ARBA00004123"/>
    </source>
</evidence>
<feature type="region of interest" description="Disordered" evidence="3">
    <location>
        <begin position="1"/>
        <end position="48"/>
    </location>
</feature>
<keyword evidence="7" id="KW-1185">Reference proteome</keyword>
<gene>
    <name evidence="5" type="ORF">CHUDEA6_220</name>
    <name evidence="6" type="ORF">GY17_00000023</name>
</gene>
<evidence type="ECO:0000313" key="5">
    <source>
        <dbReference type="EMBL" id="CUV06455.1"/>
    </source>
</evidence>
<dbReference type="VEuPathDB" id="CryptoDB:CHUDEA6_220"/>
<dbReference type="Proteomes" id="UP000199752">
    <property type="component" value="Chromosome 6"/>
</dbReference>
<dbReference type="AlphaFoldDB" id="A0A0S4THU4"/>
<protein>
    <submittedName>
        <fullName evidence="6">Spp2/MOS2</fullName>
    </submittedName>
</protein>
<evidence type="ECO:0000259" key="4">
    <source>
        <dbReference type="Pfam" id="PF12656"/>
    </source>
</evidence>
<dbReference type="GO" id="GO:0005634">
    <property type="term" value="C:nucleus"/>
    <property type="evidence" value="ECO:0007669"/>
    <property type="project" value="UniProtKB-SubCell"/>
</dbReference>
<evidence type="ECO:0000313" key="7">
    <source>
        <dbReference type="Proteomes" id="UP001429100"/>
    </source>
</evidence>
<sequence length="177" mass="19736">MNNSKFSFSIKKPSEKNNSVAKSNSSIMGFEENDSSTGTSTGINNKGAYKKDSIPCKRTLITSFSNTQSEIEQQSDDEHDELIIECKNPLKSSKNVNNIEILLNKKNSSKDTNEDDLDSSTNKDNFRIPVDKFGIAMLRGMGYNPEIHDTKPKIFKKRNYNQSGLGADKEIGSISKK</sequence>
<dbReference type="VEuPathDB" id="CryptoDB:GY17_00000023"/>
<organism evidence="5">
    <name type="scientific">Cryptosporidium hominis</name>
    <dbReference type="NCBI Taxonomy" id="237895"/>
    <lineage>
        <taxon>Eukaryota</taxon>
        <taxon>Sar</taxon>
        <taxon>Alveolata</taxon>
        <taxon>Apicomplexa</taxon>
        <taxon>Conoidasida</taxon>
        <taxon>Coccidia</taxon>
        <taxon>Eucoccidiorida</taxon>
        <taxon>Eimeriorina</taxon>
        <taxon>Cryptosporidiidae</taxon>
        <taxon>Cryptosporidium</taxon>
    </lineage>
</organism>
<reference evidence="6 7" key="1">
    <citation type="submission" date="2014-11" db="EMBL/GenBank/DDBJ databases">
        <title>Comparative genomic analysis of Cryptosporidium hominis reveals occurrence of genetic recombination in virulent subtypes.</title>
        <authorList>
            <person name="Guo Y."/>
            <person name="Tang K."/>
            <person name="Frace M."/>
            <person name="Li N."/>
            <person name="Roellig D.M."/>
            <person name="Sammons S."/>
            <person name="Knipe K."/>
            <person name="Rowe L."/>
            <person name="Feng Y."/>
            <person name="Xiao L."/>
        </authorList>
    </citation>
    <scope>NUCLEOTIDE SEQUENCE [LARGE SCALE GENOMIC DNA]</scope>
    <source>
        <strain evidence="6">30976</strain>
    </source>
</reference>
<feature type="compositionally biased region" description="Polar residues" evidence="3">
    <location>
        <begin position="16"/>
        <end position="27"/>
    </location>
</feature>
<dbReference type="VEuPathDB" id="CryptoDB:ChTU502y2012_419g0115"/>
<proteinExistence type="predicted"/>
<dbReference type="InterPro" id="IPR026822">
    <property type="entry name" value="Spp2/MOS2_G-patch"/>
</dbReference>
<dbReference type="Proteomes" id="UP001429100">
    <property type="component" value="Unassembled WGS sequence"/>
</dbReference>
<feature type="domain" description="Spp2/MOS2 G-patch" evidence="4">
    <location>
        <begin position="119"/>
        <end position="170"/>
    </location>
</feature>
<keyword evidence="2" id="KW-0539">Nucleus</keyword>
<feature type="region of interest" description="Disordered" evidence="3">
    <location>
        <begin position="104"/>
        <end position="124"/>
    </location>
</feature>
<feature type="compositionally biased region" description="Polar residues" evidence="3">
    <location>
        <begin position="35"/>
        <end position="44"/>
    </location>
</feature>
<reference evidence="5" key="2">
    <citation type="submission" date="2015-08" db="EMBL/GenBank/DDBJ databases">
        <authorList>
            <person name="Babu N.S."/>
            <person name="Beckwith C.J."/>
            <person name="Beseler K.G."/>
            <person name="Brison A."/>
            <person name="Carone J.V."/>
            <person name="Caskin T.P."/>
            <person name="Diamond M."/>
            <person name="Durham M.E."/>
            <person name="Foxe J.M."/>
            <person name="Go M."/>
            <person name="Henderson B.A."/>
            <person name="Jones I.B."/>
            <person name="McGettigan J.A."/>
            <person name="Micheletti S.J."/>
            <person name="Nasrallah M.E."/>
            <person name="Ortiz D."/>
            <person name="Piller C.R."/>
            <person name="Privatt S.R."/>
            <person name="Schneider S.L."/>
            <person name="Sharp S."/>
            <person name="Smith T.C."/>
            <person name="Stanton J.D."/>
            <person name="Ullery H.E."/>
            <person name="Wilson R.J."/>
            <person name="Serrano M.G."/>
            <person name="Buck G."/>
            <person name="Lee V."/>
            <person name="Wang Y."/>
            <person name="Carvalho R."/>
            <person name="Voegtly L."/>
            <person name="Shi R."/>
            <person name="Duckworth R."/>
            <person name="Johnson A."/>
            <person name="Loviza R."/>
            <person name="Walstead R."/>
            <person name="Shah Z."/>
            <person name="Kiflezghi M."/>
            <person name="Wade K."/>
            <person name="Ball S.L."/>
            <person name="Bradley K.W."/>
            <person name="Asai D.J."/>
            <person name="Bowman C.A."/>
            <person name="Russell D.A."/>
            <person name="Pope W.H."/>
            <person name="Jacobs-Sera D."/>
            <person name="Hendrix R.W."/>
            <person name="Hatfull G.F."/>
        </authorList>
    </citation>
    <scope>NUCLEOTIDE SEQUENCE [LARGE SCALE GENOMIC DNA]</scope>
</reference>
<accession>A0A0S4THU4</accession>
<dbReference type="Pfam" id="PF12656">
    <property type="entry name" value="G-patch_2"/>
    <property type="match status" value="1"/>
</dbReference>
<evidence type="ECO:0000313" key="6">
    <source>
        <dbReference type="EMBL" id="PPS97440.1"/>
    </source>
</evidence>
<reference evidence="6 7" key="3">
    <citation type="submission" date="2017-10" db="EMBL/GenBank/DDBJ databases">
        <title>Consistent, comparative and evidence-based genome annotation and re-annotation for the closely-related species, Cryptosporidium parvum, C. hominis and C. tyzzeri.</title>
        <authorList>
            <person name="Baptista R.P."/>
            <person name="Li Y."/>
            <person name="Sateriale A."/>
            <person name="Striepen B."/>
            <person name="Kissinger J.C."/>
        </authorList>
    </citation>
    <scope>NUCLEOTIDE SEQUENCE [LARGE SCALE GENOMIC DNA]</scope>
    <source>
        <strain evidence="6">30976</strain>
    </source>
</reference>
<dbReference type="EMBL" id="JTAI01000007">
    <property type="protein sequence ID" value="PPS97440.1"/>
    <property type="molecule type" value="Genomic_DNA"/>
</dbReference>
<evidence type="ECO:0000256" key="3">
    <source>
        <dbReference type="SAM" id="MobiDB-lite"/>
    </source>
</evidence>
<dbReference type="EMBL" id="LN877952">
    <property type="protein sequence ID" value="CUV06455.1"/>
    <property type="molecule type" value="Genomic_DNA"/>
</dbReference>